<evidence type="ECO:0000313" key="2">
    <source>
        <dbReference type="Proteomes" id="UP000605846"/>
    </source>
</evidence>
<dbReference type="OrthoDB" id="2117820at2759"/>
<sequence length="295" mass="34050">MNPPSSHFVRYLSQSQARLQEEQTTTSSVRNFPWLLSKDSPRISAYPYKIAPPSWNLLNLLPKRVQHALSRWLGTRMLQLNTGYSYFPEQFLLGAGMATRHALEALSHHLSHPDEGDDSQLESMFGLKVLERFRDAAKKELKGAQVMISLPQIYDLNYQDVWVKLGSEQSFENRRNYEVVEWMTLSLGTRKAVADEAEESFADYRARTARSLMEGAQLAVDVEIDADVVYKVSKEDDVVLYDEGRRNLIVRFETPYFEPANRMVSGRDPETQEPINDWSWRITDIDQLLEKEALE</sequence>
<comment type="caution">
    <text evidence="1">The sequence shown here is derived from an EMBL/GenBank/DDBJ whole genome shotgun (WGS) entry which is preliminary data.</text>
</comment>
<gene>
    <name evidence="1" type="ORF">EC973_003482</name>
</gene>
<dbReference type="AlphaFoldDB" id="A0A8H7BFN7"/>
<protein>
    <submittedName>
        <fullName evidence="1">Uncharacterized protein</fullName>
    </submittedName>
</protein>
<evidence type="ECO:0000313" key="1">
    <source>
        <dbReference type="EMBL" id="KAF7722262.1"/>
    </source>
</evidence>
<accession>A0A8H7BFN7</accession>
<proteinExistence type="predicted"/>
<organism evidence="1 2">
    <name type="scientific">Apophysomyces ossiformis</name>
    <dbReference type="NCBI Taxonomy" id="679940"/>
    <lineage>
        <taxon>Eukaryota</taxon>
        <taxon>Fungi</taxon>
        <taxon>Fungi incertae sedis</taxon>
        <taxon>Mucoromycota</taxon>
        <taxon>Mucoromycotina</taxon>
        <taxon>Mucoromycetes</taxon>
        <taxon>Mucorales</taxon>
        <taxon>Mucorineae</taxon>
        <taxon>Mucoraceae</taxon>
        <taxon>Apophysomyces</taxon>
    </lineage>
</organism>
<dbReference type="EMBL" id="JABAYA010000204">
    <property type="protein sequence ID" value="KAF7722262.1"/>
    <property type="molecule type" value="Genomic_DNA"/>
</dbReference>
<name>A0A8H7BFN7_9FUNG</name>
<dbReference type="Proteomes" id="UP000605846">
    <property type="component" value="Unassembled WGS sequence"/>
</dbReference>
<reference evidence="1" key="1">
    <citation type="submission" date="2020-01" db="EMBL/GenBank/DDBJ databases">
        <title>Genome Sequencing of Three Apophysomyces-Like Fungal Strains Confirms a Novel Fungal Genus in the Mucoromycota with divergent Burkholderia-like Endosymbiotic Bacteria.</title>
        <authorList>
            <person name="Stajich J.E."/>
            <person name="Macias A.M."/>
            <person name="Carter-House D."/>
            <person name="Lovett B."/>
            <person name="Kasson L.R."/>
            <person name="Berry K."/>
            <person name="Grigoriev I."/>
            <person name="Chang Y."/>
            <person name="Spatafora J."/>
            <person name="Kasson M.T."/>
        </authorList>
    </citation>
    <scope>NUCLEOTIDE SEQUENCE</scope>
    <source>
        <strain evidence="1">NRRL A-21654</strain>
    </source>
</reference>
<keyword evidence="2" id="KW-1185">Reference proteome</keyword>